<reference evidence="4 5" key="1">
    <citation type="submission" date="2019-04" db="EMBL/GenBank/DDBJ databases">
        <title>Comparative genomics and transcriptomics to analyze fruiting body development in filamentous ascomycetes.</title>
        <authorList>
            <consortium name="DOE Joint Genome Institute"/>
            <person name="Lutkenhaus R."/>
            <person name="Traeger S."/>
            <person name="Breuer J."/>
            <person name="Kuo A."/>
            <person name="Lipzen A."/>
            <person name="Pangilinan J."/>
            <person name="Dilworth D."/>
            <person name="Sandor L."/>
            <person name="Poggeler S."/>
            <person name="Barry K."/>
            <person name="Grigoriev I.V."/>
            <person name="Nowrousian M."/>
        </authorList>
    </citation>
    <scope>NUCLEOTIDE SEQUENCE [LARGE SCALE GENOMIC DNA]</scope>
    <source>
        <strain evidence="4 5">CBS 389.68</strain>
    </source>
</reference>
<feature type="region of interest" description="Disordered" evidence="2">
    <location>
        <begin position="279"/>
        <end position="379"/>
    </location>
</feature>
<organism evidence="4 5">
    <name type="scientific">Ascodesmis nigricans</name>
    <dbReference type="NCBI Taxonomy" id="341454"/>
    <lineage>
        <taxon>Eukaryota</taxon>
        <taxon>Fungi</taxon>
        <taxon>Dikarya</taxon>
        <taxon>Ascomycota</taxon>
        <taxon>Pezizomycotina</taxon>
        <taxon>Pezizomycetes</taxon>
        <taxon>Pezizales</taxon>
        <taxon>Ascodesmidaceae</taxon>
        <taxon>Ascodesmis</taxon>
    </lineage>
</organism>
<feature type="compositionally biased region" description="Basic and acidic residues" evidence="2">
    <location>
        <begin position="480"/>
        <end position="503"/>
    </location>
</feature>
<dbReference type="InterPro" id="IPR057683">
    <property type="entry name" value="DUF7923"/>
</dbReference>
<name>A0A4S2MYL7_9PEZI</name>
<gene>
    <name evidence="4" type="ORF">EX30DRAFT_340544</name>
</gene>
<dbReference type="PANTHER" id="PTHR37543">
    <property type="entry name" value="CCCH ZINC FINGER DNA BINDING PROTEIN (AFU_ORTHOLOGUE AFUA_5G12760)"/>
    <property type="match status" value="1"/>
</dbReference>
<sequence length="516" mass="58476">MDFRSLSPQKGLIKLQNLNDGLYEWISNLVERNQQLEEDTIDLKQARDVAHRYRAENDRLKRRLEAIPSRSEPNGTNAPFTPGNDDKGNYVVVLIDGDALPFTDYLLSRGYDGGKQAADRLLAATFVIAKRELPNVRFTTRMTIYNNVTKTADELIKSNIISNAEDYRAFTHGFTRQKTLGNIVDVGLSDDAADKKVRDEIRQWHFDSPLCRLILLGASHDNGWAHTFNFLENCSDTTLLKKVILFDGANRASEYQNRVFQRESIPGIFNAHKLGNSFRSSPIATVRPQNRRKSSTHSNNNNKHNSWMPKKSEPSSTTINTDGDVGDLFGWGPPKNPNAEADDWWGQNSWESNSGPLENNDTSIPAWRAKTGGRSKPQRAVMPRTKTFFDGRPSQEAFRKIKRLFPGPCNMYYLQGHCTIAAKNECSYSHDYILSAEEVEALKLVVLAKGTPCRFDKKCTKRDVCFRAHTDDWIDEEGVAEEKDQATGSDEKDRATDTGRQEKENDEDVPYEMLVL</sequence>
<dbReference type="EMBL" id="ML220118">
    <property type="protein sequence ID" value="TGZ81663.1"/>
    <property type="molecule type" value="Genomic_DNA"/>
</dbReference>
<evidence type="ECO:0000313" key="5">
    <source>
        <dbReference type="Proteomes" id="UP000298138"/>
    </source>
</evidence>
<feature type="coiled-coil region" evidence="1">
    <location>
        <begin position="26"/>
        <end position="63"/>
    </location>
</feature>
<dbReference type="PANTHER" id="PTHR37543:SF1">
    <property type="entry name" value="CCCH ZINC FINGER DNA BINDING PROTEIN (AFU_ORTHOLOGUE AFUA_5G12760)"/>
    <property type="match status" value="1"/>
</dbReference>
<evidence type="ECO:0000256" key="2">
    <source>
        <dbReference type="SAM" id="MobiDB-lite"/>
    </source>
</evidence>
<evidence type="ECO:0000259" key="3">
    <source>
        <dbReference type="Pfam" id="PF25540"/>
    </source>
</evidence>
<evidence type="ECO:0000256" key="1">
    <source>
        <dbReference type="SAM" id="Coils"/>
    </source>
</evidence>
<dbReference type="InParanoid" id="A0A4S2MYL7"/>
<feature type="region of interest" description="Disordered" evidence="2">
    <location>
        <begin position="476"/>
        <end position="516"/>
    </location>
</feature>
<proteinExistence type="predicted"/>
<feature type="compositionally biased region" description="Low complexity" evidence="2">
    <location>
        <begin position="296"/>
        <end position="306"/>
    </location>
</feature>
<feature type="compositionally biased region" description="Polar residues" evidence="2">
    <location>
        <begin position="346"/>
        <end position="363"/>
    </location>
</feature>
<protein>
    <recommendedName>
        <fullName evidence="3">DUF7923 domain-containing protein</fullName>
    </recommendedName>
</protein>
<keyword evidence="1" id="KW-0175">Coiled coil</keyword>
<keyword evidence="5" id="KW-1185">Reference proteome</keyword>
<dbReference type="Pfam" id="PF25540">
    <property type="entry name" value="DUF7923"/>
    <property type="match status" value="1"/>
</dbReference>
<dbReference type="STRING" id="341454.A0A4S2MYL7"/>
<feature type="domain" description="DUF7923" evidence="3">
    <location>
        <begin position="86"/>
        <end position="269"/>
    </location>
</feature>
<dbReference type="Proteomes" id="UP000298138">
    <property type="component" value="Unassembled WGS sequence"/>
</dbReference>
<dbReference type="AlphaFoldDB" id="A0A4S2MYL7"/>
<dbReference type="OrthoDB" id="3512845at2759"/>
<accession>A0A4S2MYL7</accession>
<evidence type="ECO:0000313" key="4">
    <source>
        <dbReference type="EMBL" id="TGZ81663.1"/>
    </source>
</evidence>